<evidence type="ECO:0000256" key="2">
    <source>
        <dbReference type="ARBA" id="ARBA00022692"/>
    </source>
</evidence>
<evidence type="ECO:0000256" key="3">
    <source>
        <dbReference type="ARBA" id="ARBA00022989"/>
    </source>
</evidence>
<protein>
    <submittedName>
        <fullName evidence="8">Chlorophyll synthetase</fullName>
    </submittedName>
</protein>
<keyword evidence="4 7" id="KW-0472">Membrane</keyword>
<dbReference type="GO" id="GO:0016020">
    <property type="term" value="C:membrane"/>
    <property type="evidence" value="ECO:0007669"/>
    <property type="project" value="UniProtKB-SubCell"/>
</dbReference>
<dbReference type="OMA" id="QDMYFLR"/>
<feature type="region of interest" description="Disordered" evidence="6">
    <location>
        <begin position="19"/>
        <end position="43"/>
    </location>
</feature>
<evidence type="ECO:0000256" key="6">
    <source>
        <dbReference type="SAM" id="MobiDB-lite"/>
    </source>
</evidence>
<name>Q7XYK8_BIGNA</name>
<dbReference type="GO" id="GO:0046408">
    <property type="term" value="F:chlorophyll synthetase activity"/>
    <property type="evidence" value="ECO:0007669"/>
    <property type="project" value="InterPro"/>
</dbReference>
<dbReference type="InterPro" id="IPR000537">
    <property type="entry name" value="UbiA_prenyltransferase"/>
</dbReference>
<dbReference type="NCBIfam" id="TIGR01476">
    <property type="entry name" value="chlor_syn_BchG"/>
    <property type="match status" value="1"/>
</dbReference>
<evidence type="ECO:0000256" key="7">
    <source>
        <dbReference type="SAM" id="Phobius"/>
    </source>
</evidence>
<dbReference type="NCBIfam" id="TIGR02056">
    <property type="entry name" value="ChlG"/>
    <property type="match status" value="1"/>
</dbReference>
<dbReference type="Pfam" id="PF01040">
    <property type="entry name" value="UbiA"/>
    <property type="match status" value="1"/>
</dbReference>
<feature type="transmembrane region" description="Helical" evidence="7">
    <location>
        <begin position="434"/>
        <end position="453"/>
    </location>
</feature>
<keyword evidence="3 7" id="KW-1133">Transmembrane helix</keyword>
<evidence type="ECO:0000256" key="4">
    <source>
        <dbReference type="ARBA" id="ARBA00023136"/>
    </source>
</evidence>
<dbReference type="PANTHER" id="PTHR42723:SF1">
    <property type="entry name" value="CHLOROPHYLL SYNTHASE, CHLOROPLASTIC"/>
    <property type="match status" value="1"/>
</dbReference>
<keyword evidence="2 7" id="KW-0812">Transmembrane</keyword>
<dbReference type="InterPro" id="IPR006372">
    <property type="entry name" value="Chl_synth"/>
</dbReference>
<evidence type="ECO:0000313" key="8">
    <source>
        <dbReference type="EMBL" id="AAP79186.1"/>
    </source>
</evidence>
<evidence type="ECO:0000256" key="1">
    <source>
        <dbReference type="ARBA" id="ARBA00004141"/>
    </source>
</evidence>
<dbReference type="GO" id="GO:0015995">
    <property type="term" value="P:chlorophyll biosynthetic process"/>
    <property type="evidence" value="ECO:0007669"/>
    <property type="project" value="UniProtKB-KW"/>
</dbReference>
<feature type="transmembrane region" description="Helical" evidence="7">
    <location>
        <begin position="345"/>
        <end position="363"/>
    </location>
</feature>
<dbReference type="CDD" id="cd13958">
    <property type="entry name" value="PT_UbiA_chlorophyll"/>
    <property type="match status" value="1"/>
</dbReference>
<proteinExistence type="evidence at transcript level"/>
<keyword evidence="5" id="KW-0149">Chlorophyll biosynthesis</keyword>
<organism evidence="8">
    <name type="scientific">Bigelowiella natans</name>
    <name type="common">Pedinomonas minutissima</name>
    <name type="synonym">Chlorarachnion sp. (strain CCMP621)</name>
    <dbReference type="NCBI Taxonomy" id="227086"/>
    <lineage>
        <taxon>Eukaryota</taxon>
        <taxon>Sar</taxon>
        <taxon>Rhizaria</taxon>
        <taxon>Cercozoa</taxon>
        <taxon>Chlorarachniophyceae</taxon>
        <taxon>Bigelowiella</taxon>
    </lineage>
</organism>
<feature type="transmembrane region" description="Helical" evidence="7">
    <location>
        <begin position="370"/>
        <end position="391"/>
    </location>
</feature>
<sequence>MSRARPAVVSTNSAWRMTKKPSITRSETSSRAYHRSQNQPMQAIAPPSLKKKTFSYPNVRMEPVIKGLRSEAVVQALRDPETQKWINPSKSLKFVATESLDQPLFGHSNVLKYCYRTLNSKCAAQKPGSEVTELQDLATMVCESALQDVREKAAERVPLAHKSPSSRTMVMAESDDDSDVRQLLGVRGGSKTDNIWKIRLQLMKPVTWVPLIWGVICGAAASGNYNAVWSGAPLEVCLEDLGKSLGCMVLAGPLLTGYTQTINDWYDREIDAINEPDRPIPSGAIKENEVIAQIWALLLGGLGLAYGLDQWAGHDFPMVTALSIGGSFVSYIYSAPPLKLKQSGWAGNYALGSSYIALPWWCGQAMFGTLNAPVIVLSLLYSIAGLGIAIVNDFKSIEGDRKLGLQSLPVAFGVDTAKWLCAGSIDVTQLGVAAYLYSIGETTYANILIALILPQMFFQNKYLLKDPIKYDVNYQAASQPFLVFGILDTALAMGHHQF</sequence>
<accession>Q7XYK8</accession>
<feature type="compositionally biased region" description="Polar residues" evidence="6">
    <location>
        <begin position="19"/>
        <end position="41"/>
    </location>
</feature>
<feature type="transmembrane region" description="Helical" evidence="7">
    <location>
        <begin position="315"/>
        <end position="333"/>
    </location>
</feature>
<dbReference type="AlphaFoldDB" id="Q7XYK8"/>
<reference evidence="8" key="1">
    <citation type="journal article" date="2003" name="Proc. Natl. Acad. Sci. U.S.A.">
        <title>Lateral gene transfer and the evolution of plastid-targeted proteins in the secondary plastid-containing alga Bigelowiella natans.</title>
        <authorList>
            <person name="Archibald J.M."/>
            <person name="Rogers M.B."/>
            <person name="Toop M."/>
            <person name="Ishida K."/>
            <person name="Keeling P.J."/>
        </authorList>
    </citation>
    <scope>NUCLEOTIDE SEQUENCE</scope>
    <source>
        <strain evidence="8">CCMP 621</strain>
    </source>
</reference>
<evidence type="ECO:0000256" key="5">
    <source>
        <dbReference type="ARBA" id="ARBA00023171"/>
    </source>
</evidence>
<dbReference type="HOGENOM" id="CLU_042598_1_0_1"/>
<dbReference type="InterPro" id="IPR050475">
    <property type="entry name" value="Prenyltransferase_related"/>
</dbReference>
<comment type="subcellular location">
    <subcellularLocation>
        <location evidence="1">Membrane</location>
        <topology evidence="1">Multi-pass membrane protein</topology>
    </subcellularLocation>
</comment>
<dbReference type="PANTHER" id="PTHR42723">
    <property type="entry name" value="CHLOROPHYLL SYNTHASE"/>
    <property type="match status" value="1"/>
</dbReference>
<dbReference type="EMBL" id="AY267672">
    <property type="protein sequence ID" value="AAP79186.1"/>
    <property type="molecule type" value="mRNA"/>
</dbReference>
<dbReference type="Gene3D" id="1.10.357.140">
    <property type="entry name" value="UbiA prenyltransferase"/>
    <property type="match status" value="1"/>
</dbReference>
<dbReference type="NCBIfam" id="NF005742">
    <property type="entry name" value="PRK07566.1"/>
    <property type="match status" value="1"/>
</dbReference>
<dbReference type="InterPro" id="IPR011799">
    <property type="entry name" value="ChlG"/>
</dbReference>
<dbReference type="InterPro" id="IPR044878">
    <property type="entry name" value="UbiA_sf"/>
</dbReference>